<dbReference type="Proteomes" id="UP000323386">
    <property type="component" value="Unassembled WGS sequence"/>
</dbReference>
<accession>A0A5C3EZ45</accession>
<dbReference type="AlphaFoldDB" id="A0A5C3EZ45"/>
<name>A0A5C3EZ45_9BASI</name>
<sequence>MTWAAFRCNFRRRRLEVDYATRASPTTYFRPEPDMRTLRPFAAVATRCSRGYELVVDIMASPATALKRLAT</sequence>
<gene>
    <name evidence="1" type="ORF">PSFLO_01900</name>
</gene>
<keyword evidence="2" id="KW-1185">Reference proteome</keyword>
<evidence type="ECO:0000313" key="1">
    <source>
        <dbReference type="EMBL" id="SPO36429.1"/>
    </source>
</evidence>
<protein>
    <submittedName>
        <fullName evidence="1">Uncharacterized protein</fullName>
    </submittedName>
</protein>
<dbReference type="EMBL" id="OOIP01000004">
    <property type="protein sequence ID" value="SPO36429.1"/>
    <property type="molecule type" value="Genomic_DNA"/>
</dbReference>
<evidence type="ECO:0000313" key="2">
    <source>
        <dbReference type="Proteomes" id="UP000323386"/>
    </source>
</evidence>
<proteinExistence type="predicted"/>
<organism evidence="1 2">
    <name type="scientific">Pseudozyma flocculosa</name>
    <dbReference type="NCBI Taxonomy" id="84751"/>
    <lineage>
        <taxon>Eukaryota</taxon>
        <taxon>Fungi</taxon>
        <taxon>Dikarya</taxon>
        <taxon>Basidiomycota</taxon>
        <taxon>Ustilaginomycotina</taxon>
        <taxon>Ustilaginomycetes</taxon>
        <taxon>Ustilaginales</taxon>
        <taxon>Ustilaginaceae</taxon>
        <taxon>Pseudozyma</taxon>
    </lineage>
</organism>
<reference evidence="1 2" key="1">
    <citation type="submission" date="2018-03" db="EMBL/GenBank/DDBJ databases">
        <authorList>
            <person name="Guldener U."/>
        </authorList>
    </citation>
    <scope>NUCLEOTIDE SEQUENCE [LARGE SCALE GENOMIC DNA]</scope>
    <source>
        <strain evidence="1 2">DAOM196992</strain>
    </source>
</reference>